<reference evidence="2" key="1">
    <citation type="journal article" date="2019" name="Int. J. Syst. Evol. Microbiol.">
        <title>The Global Catalogue of Microorganisms (GCM) 10K type strain sequencing project: providing services to taxonomists for standard genome sequencing and annotation.</title>
        <authorList>
            <consortium name="The Broad Institute Genomics Platform"/>
            <consortium name="The Broad Institute Genome Sequencing Center for Infectious Disease"/>
            <person name="Wu L."/>
            <person name="Ma J."/>
        </authorList>
    </citation>
    <scope>NUCLEOTIDE SEQUENCE [LARGE SCALE GENOMIC DNA]</scope>
    <source>
        <strain evidence="2">CCM 7941</strain>
    </source>
</reference>
<evidence type="ECO:0000313" key="2">
    <source>
        <dbReference type="Proteomes" id="UP001595536"/>
    </source>
</evidence>
<evidence type="ECO:0000313" key="1">
    <source>
        <dbReference type="EMBL" id="MFC3267407.1"/>
    </source>
</evidence>
<dbReference type="Proteomes" id="UP001595536">
    <property type="component" value="Unassembled WGS sequence"/>
</dbReference>
<accession>A0ABV7LHI9</accession>
<feature type="non-terminal residue" evidence="1">
    <location>
        <position position="1"/>
    </location>
</feature>
<name>A0ABV7LHI9_9HYPH</name>
<comment type="caution">
    <text evidence="1">The sequence shown here is derived from an EMBL/GenBank/DDBJ whole genome shotgun (WGS) entry which is preliminary data.</text>
</comment>
<evidence type="ECO:0008006" key="3">
    <source>
        <dbReference type="Google" id="ProtNLM"/>
    </source>
</evidence>
<dbReference type="RefSeq" id="WP_376869019.1">
    <property type="nucleotide sequence ID" value="NZ_JBHRUV010000126.1"/>
</dbReference>
<organism evidence="1 2">
    <name type="scientific">Camelimonas abortus</name>
    <dbReference type="NCBI Taxonomy" id="1017184"/>
    <lineage>
        <taxon>Bacteria</taxon>
        <taxon>Pseudomonadati</taxon>
        <taxon>Pseudomonadota</taxon>
        <taxon>Alphaproteobacteria</taxon>
        <taxon>Hyphomicrobiales</taxon>
        <taxon>Chelatococcaceae</taxon>
        <taxon>Camelimonas</taxon>
    </lineage>
</organism>
<protein>
    <recommendedName>
        <fullName evidence="3">DUF4268 domain-containing protein</fullName>
    </recommendedName>
</protein>
<proteinExistence type="predicted"/>
<keyword evidence="2" id="KW-1185">Reference proteome</keyword>
<dbReference type="Gene3D" id="3.40.1350.10">
    <property type="match status" value="1"/>
</dbReference>
<dbReference type="EMBL" id="JBHRUV010000126">
    <property type="protein sequence ID" value="MFC3267407.1"/>
    <property type="molecule type" value="Genomic_DNA"/>
</dbReference>
<dbReference type="InterPro" id="IPR011856">
    <property type="entry name" value="tRNA_endonuc-like_dom_sf"/>
</dbReference>
<sequence>RRRGQRHPVERYAADIVARDAMTGDVVLIENQLEASDHTHLGQILTYLAGLGAKAVIWVAREFAEPHLSAIRWLNAHTGEEFSFFAVRARVVRIGDSPLAPVFEVVERPSSWERNLTARIQSSARSSGTGDLRFAYWTHYLQRHPAAADEGAAPSRSGNLFIRIDDNPVVLSLWVGQRQCGIYLRGLKGTKRSAAEALHPFAADIETAIGRKFAEDDPDGHVICERLDASFNDRSNWDQMCDWMEARRNVYFAAVRAALARQAASAG</sequence>
<gene>
    <name evidence="1" type="ORF">ACFOEX_13805</name>
</gene>